<dbReference type="SUPFAM" id="SSF101898">
    <property type="entry name" value="NHL repeat"/>
    <property type="match status" value="1"/>
</dbReference>
<dbReference type="Proteomes" id="UP000507470">
    <property type="component" value="Unassembled WGS sequence"/>
</dbReference>
<name>A0A6J8A3Z5_MYTCO</name>
<keyword evidence="5" id="KW-1185">Reference proteome</keyword>
<evidence type="ECO:0000313" key="4">
    <source>
        <dbReference type="EMBL" id="CAC5361032.1"/>
    </source>
</evidence>
<evidence type="ECO:0000313" key="5">
    <source>
        <dbReference type="Proteomes" id="UP000507470"/>
    </source>
</evidence>
<keyword evidence="1" id="KW-0863">Zinc-finger</keyword>
<dbReference type="Pfam" id="PF22586">
    <property type="entry name" value="ANCHR-like_BBOX"/>
    <property type="match status" value="1"/>
</dbReference>
<dbReference type="AlphaFoldDB" id="A0A6J8A3Z5"/>
<keyword evidence="1" id="KW-0479">Metal-binding</keyword>
<dbReference type="InterPro" id="IPR047153">
    <property type="entry name" value="TRIM45/56/19-like"/>
</dbReference>
<dbReference type="EMBL" id="CACVKT020000577">
    <property type="protein sequence ID" value="CAC5361032.1"/>
    <property type="molecule type" value="Genomic_DNA"/>
</dbReference>
<dbReference type="CDD" id="cd19757">
    <property type="entry name" value="Bbox1"/>
    <property type="match status" value="1"/>
</dbReference>
<organism evidence="4 5">
    <name type="scientific">Mytilus coruscus</name>
    <name type="common">Sea mussel</name>
    <dbReference type="NCBI Taxonomy" id="42192"/>
    <lineage>
        <taxon>Eukaryota</taxon>
        <taxon>Metazoa</taxon>
        <taxon>Spiralia</taxon>
        <taxon>Lophotrochozoa</taxon>
        <taxon>Mollusca</taxon>
        <taxon>Bivalvia</taxon>
        <taxon>Autobranchia</taxon>
        <taxon>Pteriomorphia</taxon>
        <taxon>Mytilida</taxon>
        <taxon>Mytiloidea</taxon>
        <taxon>Mytilidae</taxon>
        <taxon>Mytilinae</taxon>
        <taxon>Mytilus</taxon>
    </lineage>
</organism>
<dbReference type="GO" id="GO:0008270">
    <property type="term" value="F:zinc ion binding"/>
    <property type="evidence" value="ECO:0007669"/>
    <property type="project" value="UniProtKB-KW"/>
</dbReference>
<protein>
    <recommendedName>
        <fullName evidence="3">B box-type domain-containing protein</fullName>
    </recommendedName>
</protein>
<dbReference type="InterPro" id="IPR000315">
    <property type="entry name" value="Znf_B-box"/>
</dbReference>
<dbReference type="OrthoDB" id="6232044at2759"/>
<gene>
    <name evidence="4" type="ORF">MCOR_3303</name>
</gene>
<feature type="domain" description="B box-type" evidence="3">
    <location>
        <begin position="4"/>
        <end position="54"/>
    </location>
</feature>
<feature type="coiled-coil region" evidence="2">
    <location>
        <begin position="120"/>
        <end position="183"/>
    </location>
</feature>
<proteinExistence type="predicted"/>
<evidence type="ECO:0000256" key="2">
    <source>
        <dbReference type="SAM" id="Coils"/>
    </source>
</evidence>
<dbReference type="Gene3D" id="3.30.160.60">
    <property type="entry name" value="Classic Zinc Finger"/>
    <property type="match status" value="1"/>
</dbReference>
<accession>A0A6J8A3Z5</accession>
<reference evidence="4 5" key="1">
    <citation type="submission" date="2020-06" db="EMBL/GenBank/DDBJ databases">
        <authorList>
            <person name="Li R."/>
            <person name="Bekaert M."/>
        </authorList>
    </citation>
    <scope>NUCLEOTIDE SEQUENCE [LARGE SCALE GENOMIC DNA]</scope>
    <source>
        <strain evidence="5">wild</strain>
    </source>
</reference>
<dbReference type="PANTHER" id="PTHR25462">
    <property type="entry name" value="BONUS, ISOFORM C-RELATED"/>
    <property type="match status" value="1"/>
</dbReference>
<keyword evidence="1" id="KW-0862">Zinc</keyword>
<dbReference type="PANTHER" id="PTHR25462:SF296">
    <property type="entry name" value="MEIOTIC P26, ISOFORM F"/>
    <property type="match status" value="1"/>
</dbReference>
<dbReference type="PROSITE" id="PS50119">
    <property type="entry name" value="ZF_BBOX"/>
    <property type="match status" value="1"/>
</dbReference>
<sequence>MTSTNSQVCSLCKEDGIKKNAVTWCADCDTFLCINCDKHHTRNRASNQHKTLPSDDYQKLPDFILKKGNKCLDHGQNYELYCPDHSAVCCLQCLTEKHQKCKDLKCLHDILQYIKSSAFMSRLEKDLNDAKENYESIGIHLEDRLSKVMEQKKTEIEKIQCIRKSVNTHLDKLEQNLMNKLDEEHTKLKAKTEKLVDLVKTKSSHIKHLQEDLSNIKNFATELQSFIGLKEIAETTTREIGYLHNLPLSGELDELSFKVNISSGLQSVFQKITCFGSVSVSSMPSNLKLKKEVECQAPIYFPTVKTIDEINPVLKRKITLPKKKGQYNITGCQILPNGYLLFVDFSGKQLLQCNNYGIFITEVISFVDNPVSVCSIKDNIAAVTLPNSYQILKIDVVSGEIISQIKRGNKCYDIDSNGETICVVEKTGSKEYIAILDLSGKELRCIKMNGSFWSCATIFKH</sequence>
<keyword evidence="2" id="KW-0175">Coiled coil</keyword>
<evidence type="ECO:0000259" key="3">
    <source>
        <dbReference type="PROSITE" id="PS50119"/>
    </source>
</evidence>
<dbReference type="SMART" id="SM00336">
    <property type="entry name" value="BBOX"/>
    <property type="match status" value="2"/>
</dbReference>
<evidence type="ECO:0000256" key="1">
    <source>
        <dbReference type="PROSITE-ProRule" id="PRU00024"/>
    </source>
</evidence>